<dbReference type="EMBL" id="MSFL01000002">
    <property type="protein sequence ID" value="PWY90756.1"/>
    <property type="molecule type" value="Genomic_DNA"/>
</dbReference>
<organism evidence="1 2">
    <name type="scientific">Aspergillus heteromorphus CBS 117.55</name>
    <dbReference type="NCBI Taxonomy" id="1448321"/>
    <lineage>
        <taxon>Eukaryota</taxon>
        <taxon>Fungi</taxon>
        <taxon>Dikarya</taxon>
        <taxon>Ascomycota</taxon>
        <taxon>Pezizomycotina</taxon>
        <taxon>Eurotiomycetes</taxon>
        <taxon>Eurotiomycetidae</taxon>
        <taxon>Eurotiales</taxon>
        <taxon>Aspergillaceae</taxon>
        <taxon>Aspergillus</taxon>
        <taxon>Aspergillus subgen. Circumdati</taxon>
    </lineage>
</organism>
<dbReference type="GeneID" id="37070947"/>
<accession>A0A317WWI4</accession>
<evidence type="ECO:0000313" key="1">
    <source>
        <dbReference type="EMBL" id="PWY90756.1"/>
    </source>
</evidence>
<dbReference type="Proteomes" id="UP000247233">
    <property type="component" value="Unassembled WGS sequence"/>
</dbReference>
<reference evidence="1 2" key="1">
    <citation type="submission" date="2016-12" db="EMBL/GenBank/DDBJ databases">
        <title>The genomes of Aspergillus section Nigri reveals drivers in fungal speciation.</title>
        <authorList>
            <consortium name="DOE Joint Genome Institute"/>
            <person name="Vesth T.C."/>
            <person name="Nybo J."/>
            <person name="Theobald S."/>
            <person name="Brandl J."/>
            <person name="Frisvad J.C."/>
            <person name="Nielsen K.F."/>
            <person name="Lyhne E.K."/>
            <person name="Kogle M.E."/>
            <person name="Kuo A."/>
            <person name="Riley R."/>
            <person name="Clum A."/>
            <person name="Nolan M."/>
            <person name="Lipzen A."/>
            <person name="Salamov A."/>
            <person name="Henrissat B."/>
            <person name="Wiebenga A."/>
            <person name="De Vries R.P."/>
            <person name="Grigoriev I.V."/>
            <person name="Mortensen U.H."/>
            <person name="Andersen M.R."/>
            <person name="Baker S.E."/>
        </authorList>
    </citation>
    <scope>NUCLEOTIDE SEQUENCE [LARGE SCALE GENOMIC DNA]</scope>
    <source>
        <strain evidence="1 2">CBS 117.55</strain>
    </source>
</reference>
<dbReference type="VEuPathDB" id="FungiDB:BO70DRAFT_77542"/>
<keyword evidence="2" id="KW-1185">Reference proteome</keyword>
<evidence type="ECO:0000313" key="2">
    <source>
        <dbReference type="Proteomes" id="UP000247233"/>
    </source>
</evidence>
<comment type="caution">
    <text evidence="1">The sequence shown here is derived from an EMBL/GenBank/DDBJ whole genome shotgun (WGS) entry which is preliminary data.</text>
</comment>
<name>A0A317WWI4_9EURO</name>
<dbReference type="RefSeq" id="XP_025403199.1">
    <property type="nucleotide sequence ID" value="XM_025548710.1"/>
</dbReference>
<proteinExistence type="predicted"/>
<gene>
    <name evidence="1" type="ORF">BO70DRAFT_77542</name>
</gene>
<dbReference type="AlphaFoldDB" id="A0A317WWI4"/>
<sequence>MSPTSRDRPGCRLSSHLIELECRFGMGISDIELRAAFGWLWRPVPQRLLVLALVPSHSLMVPAVATEIRSNRTSFASILLDWRDQDY</sequence>
<protein>
    <submittedName>
        <fullName evidence="1">Uncharacterized protein</fullName>
    </submittedName>
</protein>